<name>A0A1M5NRI1_9FLAO</name>
<feature type="transmembrane region" description="Helical" evidence="5">
    <location>
        <begin position="25"/>
        <end position="45"/>
    </location>
</feature>
<feature type="domain" description="RDD" evidence="6">
    <location>
        <begin position="24"/>
        <end position="104"/>
    </location>
</feature>
<proteinExistence type="predicted"/>
<evidence type="ECO:0000313" key="8">
    <source>
        <dbReference type="Proteomes" id="UP000184516"/>
    </source>
</evidence>
<evidence type="ECO:0000256" key="4">
    <source>
        <dbReference type="ARBA" id="ARBA00023136"/>
    </source>
</evidence>
<reference evidence="8" key="1">
    <citation type="submission" date="2016-11" db="EMBL/GenBank/DDBJ databases">
        <authorList>
            <person name="Varghese N."/>
            <person name="Submissions S."/>
        </authorList>
    </citation>
    <scope>NUCLEOTIDE SEQUENCE [LARGE SCALE GENOMIC DNA]</scope>
    <source>
        <strain evidence="8">DSM 19978</strain>
    </source>
</reference>
<gene>
    <name evidence="7" type="ORF">SAMN05443549_108130</name>
</gene>
<accession>A0A1M5NRI1</accession>
<evidence type="ECO:0000256" key="2">
    <source>
        <dbReference type="ARBA" id="ARBA00022692"/>
    </source>
</evidence>
<evidence type="ECO:0000256" key="5">
    <source>
        <dbReference type="SAM" id="Phobius"/>
    </source>
</evidence>
<dbReference type="RefSeq" id="WP_073371742.1">
    <property type="nucleotide sequence ID" value="NZ_FQWB01000008.1"/>
</dbReference>
<evidence type="ECO:0000256" key="3">
    <source>
        <dbReference type="ARBA" id="ARBA00022989"/>
    </source>
</evidence>
<sequence length="123" mass="14570">MTEFKEFENDNYELKKTEVLRKNGAGIIDAILVLVIQTTLFHYFPKLSNLIEFPNQLSFMFFYVFVIFIMYRFLTIFAFGKTIGMAILNMQFAKRNETKLSFKEKTLSVVMIYTNTVDCYHLE</sequence>
<evidence type="ECO:0000256" key="1">
    <source>
        <dbReference type="ARBA" id="ARBA00004141"/>
    </source>
</evidence>
<keyword evidence="4 5" id="KW-0472">Membrane</keyword>
<dbReference type="EMBL" id="FQWB01000008">
    <property type="protein sequence ID" value="SHG92055.1"/>
    <property type="molecule type" value="Genomic_DNA"/>
</dbReference>
<dbReference type="AlphaFoldDB" id="A0A1M5NRI1"/>
<feature type="transmembrane region" description="Helical" evidence="5">
    <location>
        <begin position="57"/>
        <end position="80"/>
    </location>
</feature>
<keyword evidence="3 5" id="KW-1133">Transmembrane helix</keyword>
<organism evidence="7 8">
    <name type="scientific">Flavobacterium fluvii</name>
    <dbReference type="NCBI Taxonomy" id="468056"/>
    <lineage>
        <taxon>Bacteria</taxon>
        <taxon>Pseudomonadati</taxon>
        <taxon>Bacteroidota</taxon>
        <taxon>Flavobacteriia</taxon>
        <taxon>Flavobacteriales</taxon>
        <taxon>Flavobacteriaceae</taxon>
        <taxon>Flavobacterium</taxon>
    </lineage>
</organism>
<dbReference type="GO" id="GO:0016020">
    <property type="term" value="C:membrane"/>
    <property type="evidence" value="ECO:0007669"/>
    <property type="project" value="UniProtKB-SubCell"/>
</dbReference>
<protein>
    <submittedName>
        <fullName evidence="7">RDD family protein</fullName>
    </submittedName>
</protein>
<keyword evidence="2 5" id="KW-0812">Transmembrane</keyword>
<comment type="subcellular location">
    <subcellularLocation>
        <location evidence="1">Membrane</location>
        <topology evidence="1">Multi-pass membrane protein</topology>
    </subcellularLocation>
</comment>
<keyword evidence="8" id="KW-1185">Reference proteome</keyword>
<dbReference type="Proteomes" id="UP000184516">
    <property type="component" value="Unassembled WGS sequence"/>
</dbReference>
<dbReference type="Pfam" id="PF06271">
    <property type="entry name" value="RDD"/>
    <property type="match status" value="1"/>
</dbReference>
<dbReference type="OrthoDB" id="9841977at2"/>
<evidence type="ECO:0000259" key="6">
    <source>
        <dbReference type="Pfam" id="PF06271"/>
    </source>
</evidence>
<evidence type="ECO:0000313" key="7">
    <source>
        <dbReference type="EMBL" id="SHG92055.1"/>
    </source>
</evidence>
<dbReference type="InterPro" id="IPR010432">
    <property type="entry name" value="RDD"/>
</dbReference>